<dbReference type="Proteomes" id="UP000238157">
    <property type="component" value="Unassembled WGS sequence"/>
</dbReference>
<gene>
    <name evidence="5" type="ORF">CLW00_104249</name>
</gene>
<dbReference type="Pfam" id="PF00004">
    <property type="entry name" value="AAA"/>
    <property type="match status" value="1"/>
</dbReference>
<dbReference type="OrthoDB" id="7438987at2"/>
<dbReference type="Gene3D" id="3.40.50.300">
    <property type="entry name" value="P-loop containing nucleotide triphosphate hydrolases"/>
    <property type="match status" value="1"/>
</dbReference>
<evidence type="ECO:0000256" key="2">
    <source>
        <dbReference type="ARBA" id="ARBA00022741"/>
    </source>
</evidence>
<evidence type="ECO:0000256" key="3">
    <source>
        <dbReference type="ARBA" id="ARBA00022840"/>
    </source>
</evidence>
<evidence type="ECO:0000313" key="6">
    <source>
        <dbReference type="Proteomes" id="UP000238157"/>
    </source>
</evidence>
<dbReference type="SUPFAM" id="SSF52540">
    <property type="entry name" value="P-loop containing nucleoside triphosphate hydrolases"/>
    <property type="match status" value="1"/>
</dbReference>
<dbReference type="RefSeq" id="WP_106133317.1">
    <property type="nucleotide sequence ID" value="NZ_PVTR01000004.1"/>
</dbReference>
<dbReference type="InterPro" id="IPR003959">
    <property type="entry name" value="ATPase_AAA_core"/>
</dbReference>
<dbReference type="GO" id="GO:0016887">
    <property type="term" value="F:ATP hydrolysis activity"/>
    <property type="evidence" value="ECO:0007669"/>
    <property type="project" value="InterPro"/>
</dbReference>
<name>A0A2T0WPG7_9BACT</name>
<keyword evidence="3" id="KW-0067">ATP-binding</keyword>
<dbReference type="CDD" id="cd19481">
    <property type="entry name" value="RecA-like_protease"/>
    <property type="match status" value="1"/>
</dbReference>
<dbReference type="InterPro" id="IPR027417">
    <property type="entry name" value="P-loop_NTPase"/>
</dbReference>
<keyword evidence="6" id="KW-1185">Reference proteome</keyword>
<sequence length="451" mass="52620">MEVLKTLDNAFLLPILRDLDWLSAFINVRIKNYFQKDLNQVVVLPTAPDIEDEKSPYTRYILRNNLTLNERIVFLMSMVPLLKPQIFDCFFIQNKSIGRFFSEFGGVDSKSSGGFNPTVETLNFVINGQDVSKRIALFMILSEDHFFAKDQVLFLRRNQDNDTFWSRRLMMNEDFFYHLISGEQIKPKFSEGFPAKELTTQLEIEDLVLTKQLKEELYHILAWMEHRSEINNNKNLRKNFKKGYRALFYGPPGTGKSLSAAILGKMSNQLVYRVDLSQVVSKYIGETEKNLARLLDTAEYKNWVLFFDEAESLFSKRTEVNDSKDKYANQGTAYLLQRLEDYDGLVILATNLRPNIDRAFVRRFQSIIYFNVPGFQERMQLWENSLKVFEIDENLSIPKLAERFEVSGASINNAIQFAWLNARRHQRKIIETFDIEAGLMREMSKEGKSVK</sequence>
<organism evidence="5 6">
    <name type="scientific">Mongoliibacter ruber</name>
    <dbReference type="NCBI Taxonomy" id="1750599"/>
    <lineage>
        <taxon>Bacteria</taxon>
        <taxon>Pseudomonadati</taxon>
        <taxon>Bacteroidota</taxon>
        <taxon>Cytophagia</taxon>
        <taxon>Cytophagales</taxon>
        <taxon>Cyclobacteriaceae</taxon>
        <taxon>Mongoliibacter</taxon>
    </lineage>
</organism>
<comment type="similarity">
    <text evidence="1">Belongs to the AAA ATPase family.</text>
</comment>
<dbReference type="InterPro" id="IPR003593">
    <property type="entry name" value="AAA+_ATPase"/>
</dbReference>
<comment type="caution">
    <text evidence="5">The sequence shown here is derived from an EMBL/GenBank/DDBJ whole genome shotgun (WGS) entry which is preliminary data.</text>
</comment>
<accession>A0A2T0WPG7</accession>
<dbReference type="SMART" id="SM00382">
    <property type="entry name" value="AAA"/>
    <property type="match status" value="1"/>
</dbReference>
<evidence type="ECO:0000259" key="4">
    <source>
        <dbReference type="SMART" id="SM00382"/>
    </source>
</evidence>
<feature type="domain" description="AAA+ ATPase" evidence="4">
    <location>
        <begin position="242"/>
        <end position="374"/>
    </location>
</feature>
<evidence type="ECO:0000313" key="5">
    <source>
        <dbReference type="EMBL" id="PRY88598.1"/>
    </source>
</evidence>
<dbReference type="EMBL" id="PVTR01000004">
    <property type="protein sequence ID" value="PRY88598.1"/>
    <property type="molecule type" value="Genomic_DNA"/>
</dbReference>
<proteinExistence type="inferred from homology"/>
<reference evidence="5 6" key="1">
    <citation type="submission" date="2018-03" db="EMBL/GenBank/DDBJ databases">
        <title>Genomic Encyclopedia of Archaeal and Bacterial Type Strains, Phase II (KMG-II): from individual species to whole genera.</title>
        <authorList>
            <person name="Goeker M."/>
        </authorList>
    </citation>
    <scope>NUCLEOTIDE SEQUENCE [LARGE SCALE GENOMIC DNA]</scope>
    <source>
        <strain evidence="5 6">DSM 27929</strain>
    </source>
</reference>
<dbReference type="GO" id="GO:0005524">
    <property type="term" value="F:ATP binding"/>
    <property type="evidence" value="ECO:0007669"/>
    <property type="project" value="UniProtKB-KW"/>
</dbReference>
<dbReference type="InterPro" id="IPR050221">
    <property type="entry name" value="26S_Proteasome_ATPase"/>
</dbReference>
<dbReference type="AlphaFoldDB" id="A0A2T0WPG7"/>
<keyword evidence="2" id="KW-0547">Nucleotide-binding</keyword>
<protein>
    <submittedName>
        <fullName evidence="5">ATPase family protein associated with various cellular activities (AAA)</fullName>
    </submittedName>
</protein>
<dbReference type="PANTHER" id="PTHR23073">
    <property type="entry name" value="26S PROTEASOME REGULATORY SUBUNIT"/>
    <property type="match status" value="1"/>
</dbReference>
<evidence type="ECO:0000256" key="1">
    <source>
        <dbReference type="ARBA" id="ARBA00006914"/>
    </source>
</evidence>